<feature type="region of interest" description="Disordered" evidence="5">
    <location>
        <begin position="482"/>
        <end position="520"/>
    </location>
</feature>
<feature type="compositionally biased region" description="Polar residues" evidence="5">
    <location>
        <begin position="728"/>
        <end position="739"/>
    </location>
</feature>
<accession>A0A9X0AGF7</accession>
<feature type="compositionally biased region" description="Low complexity" evidence="5">
    <location>
        <begin position="740"/>
        <end position="754"/>
    </location>
</feature>
<keyword evidence="1" id="KW-0479">Metal-binding</keyword>
<feature type="region of interest" description="Disordered" evidence="5">
    <location>
        <begin position="153"/>
        <end position="172"/>
    </location>
</feature>
<name>A0A9X0AGF7_9HELO</name>
<evidence type="ECO:0000256" key="5">
    <source>
        <dbReference type="SAM" id="MobiDB-lite"/>
    </source>
</evidence>
<reference evidence="7" key="1">
    <citation type="submission" date="2022-11" db="EMBL/GenBank/DDBJ databases">
        <title>Genome Resource of Sclerotinia nivalis Strain SnTB1, a Plant Pathogen Isolated from American Ginseng.</title>
        <authorList>
            <person name="Fan S."/>
        </authorList>
    </citation>
    <scope>NUCLEOTIDE SEQUENCE</scope>
    <source>
        <strain evidence="7">SnTB1</strain>
    </source>
</reference>
<evidence type="ECO:0000259" key="6">
    <source>
        <dbReference type="PROSITE" id="PS51044"/>
    </source>
</evidence>
<feature type="compositionally biased region" description="Low complexity" evidence="5">
    <location>
        <begin position="482"/>
        <end position="492"/>
    </location>
</feature>
<sequence length="1194" mass="132870">MRRPPDKDGHSAMTERDVVSSNATLNAFFGGSRQKSWMLAGGAPVRPTPRRPSITKPSDQSNSNTQRGSTANLVSPVTSNESSSPGSAHNSVPLHNTHTAAVSGSHGTPRVNATLATSQALQKACTTPSNIDIAQPQTLPDASRVEIDEARTVEISARSPPSGKTPQPQTAVSITSIGKTTHDIPSRPSSDQNISNRAPSVTTGDSVRLPMMPGNVDPTSLSHAQHPPRRAFQPTMPSLKSRVELVKKYVEHCGGMANLNSALEKPRFSLMETACNSDDAHYVAIHQLFCVWDTSRKDVTGIPGLPDSVTLSHAFRILGQLIRDNEGMAPTHLRWFAKFPSPLVDLIRTSEPYRRIIHEVGTFLSNLASTWPELTRLCTSRGYPPLVDELINQLGLLSPTLQNIVFTATRRNLNIVDDEFGNQMERVFEQDRTGHRELAARYNTSRPPTEKEIQERTKIIAERYKMISQKSRQKKLANIAPLPSTTAPALPSNTGQTPVAANGSYPHPNGSGLVSNPNTFRQRNDVRNRQVSQNLGQIRTSFTGPPLPSTMISAGGNHPDIIPRTAADTPSPIPMQGLSMGSPMQQAFRYSSPVLQSNGPQFSSSVMRNNGTQSPVITQNQGLQEQYSYDPRYNPRQQTYHPQQHLQQFGQPGQYGTNNPQQMSLQQIQQAQMQQLQQMQQQQQQQWLQHPMPAGLQHNNQHQMSQQQQQQQQALSMQRQVGLRRDSNPTNGQQQQQVPSRNVSRNGSRNNSVSSERALPLMNSSTHAQNFPQGIQIPPCPRPMSVEEHQRRIYGMSDPLKRPLIPPLGFIHPQGISDPYSNALHQADVRSPRLVPVNVPQGDDTARRFYQFVKNFPMAPRKIPFELTLNKLEFHIPTDALKHISRDRLIGKDPLMVREVESKSLQYRLRCLSDVADTDAFPVSSWVVSDTVWPDIIFMDINGNELEVRRKQHHGKDLPVDITPYILAGTNVITISMPKLTTAIKQKEYFIAVEEIEILQHGEMMEICKEQRIPAATVVEEIKKKLAGPTEEDDEILIVASDLSISLTDPFTSRIFEIPVRGKNCLHRECFDLATFLLTRVSKPKRPEQPSMIDVWKCPLCSADARPYSLQLDEFMASVRDELQAQDNLEVKSILVAADGTWRAKPEPQPSHKRKSTTGGDDDDVDSIDGNRPSKKSTNGVKKAVVEIIELDDD</sequence>
<evidence type="ECO:0000256" key="3">
    <source>
        <dbReference type="ARBA" id="ARBA00022833"/>
    </source>
</evidence>
<feature type="region of interest" description="Disordered" evidence="5">
    <location>
        <begin position="1"/>
        <end position="110"/>
    </location>
</feature>
<feature type="region of interest" description="Disordered" evidence="5">
    <location>
        <begin position="1140"/>
        <end position="1183"/>
    </location>
</feature>
<dbReference type="AlphaFoldDB" id="A0A9X0AGF7"/>
<feature type="compositionally biased region" description="Polar residues" evidence="5">
    <location>
        <begin position="187"/>
        <end position="205"/>
    </location>
</feature>
<feature type="region of interest" description="Disordered" evidence="5">
    <location>
        <begin position="535"/>
        <end position="581"/>
    </location>
</feature>
<evidence type="ECO:0000256" key="2">
    <source>
        <dbReference type="ARBA" id="ARBA00022771"/>
    </source>
</evidence>
<feature type="compositionally biased region" description="Polar residues" evidence="5">
    <location>
        <begin position="55"/>
        <end position="106"/>
    </location>
</feature>
<dbReference type="InterPro" id="IPR004181">
    <property type="entry name" value="Znf_MIZ"/>
</dbReference>
<feature type="compositionally biased region" description="Polar residues" evidence="5">
    <location>
        <begin position="594"/>
        <end position="627"/>
    </location>
</feature>
<feature type="region of interest" description="Disordered" evidence="5">
    <location>
        <begin position="177"/>
        <end position="210"/>
    </location>
</feature>
<feature type="compositionally biased region" description="Polar residues" evidence="5">
    <location>
        <begin position="162"/>
        <end position="172"/>
    </location>
</feature>
<dbReference type="PANTHER" id="PTHR10782">
    <property type="entry name" value="ZINC FINGER MIZ DOMAIN-CONTAINING PROTEIN"/>
    <property type="match status" value="1"/>
</dbReference>
<protein>
    <recommendedName>
        <fullName evidence="6">SP-RING-type domain-containing protein</fullName>
    </recommendedName>
</protein>
<comment type="caution">
    <text evidence="7">The sequence shown here is derived from an EMBL/GenBank/DDBJ whole genome shotgun (WGS) entry which is preliminary data.</text>
</comment>
<evidence type="ECO:0000256" key="4">
    <source>
        <dbReference type="PROSITE-ProRule" id="PRU00452"/>
    </source>
</evidence>
<feature type="compositionally biased region" description="Low complexity" evidence="5">
    <location>
        <begin position="696"/>
        <end position="720"/>
    </location>
</feature>
<feature type="region of interest" description="Disordered" evidence="5">
    <location>
        <begin position="694"/>
        <end position="754"/>
    </location>
</feature>
<organism evidence="7 8">
    <name type="scientific">Sclerotinia nivalis</name>
    <dbReference type="NCBI Taxonomy" id="352851"/>
    <lineage>
        <taxon>Eukaryota</taxon>
        <taxon>Fungi</taxon>
        <taxon>Dikarya</taxon>
        <taxon>Ascomycota</taxon>
        <taxon>Pezizomycotina</taxon>
        <taxon>Leotiomycetes</taxon>
        <taxon>Helotiales</taxon>
        <taxon>Sclerotiniaceae</taxon>
        <taxon>Sclerotinia</taxon>
    </lineage>
</organism>
<feature type="domain" description="SP-RING-type" evidence="6">
    <location>
        <begin position="1032"/>
        <end position="1125"/>
    </location>
</feature>
<dbReference type="PANTHER" id="PTHR10782:SF4">
    <property type="entry name" value="TONALLI, ISOFORM E"/>
    <property type="match status" value="1"/>
</dbReference>
<dbReference type="PROSITE" id="PS51044">
    <property type="entry name" value="ZF_SP_RING"/>
    <property type="match status" value="1"/>
</dbReference>
<dbReference type="EMBL" id="JAPEIS010000010">
    <property type="protein sequence ID" value="KAJ8062170.1"/>
    <property type="molecule type" value="Genomic_DNA"/>
</dbReference>
<proteinExistence type="predicted"/>
<gene>
    <name evidence="7" type="ORF">OCU04_008726</name>
</gene>
<keyword evidence="8" id="KW-1185">Reference proteome</keyword>
<feature type="compositionally biased region" description="Low complexity" evidence="5">
    <location>
        <begin position="637"/>
        <end position="654"/>
    </location>
</feature>
<feature type="region of interest" description="Disordered" evidence="5">
    <location>
        <begin position="594"/>
        <end position="668"/>
    </location>
</feature>
<evidence type="ECO:0000313" key="8">
    <source>
        <dbReference type="Proteomes" id="UP001152300"/>
    </source>
</evidence>
<dbReference type="GO" id="GO:0061665">
    <property type="term" value="F:SUMO ligase activity"/>
    <property type="evidence" value="ECO:0007669"/>
    <property type="project" value="TreeGrafter"/>
</dbReference>
<keyword evidence="3" id="KW-0862">Zinc</keyword>
<evidence type="ECO:0000313" key="7">
    <source>
        <dbReference type="EMBL" id="KAJ8062170.1"/>
    </source>
</evidence>
<dbReference type="OrthoDB" id="27975at2759"/>
<dbReference type="GO" id="GO:0016925">
    <property type="term" value="P:protein sumoylation"/>
    <property type="evidence" value="ECO:0007669"/>
    <property type="project" value="TreeGrafter"/>
</dbReference>
<dbReference type="GO" id="GO:0008270">
    <property type="term" value="F:zinc ion binding"/>
    <property type="evidence" value="ECO:0007669"/>
    <property type="project" value="UniProtKB-KW"/>
</dbReference>
<dbReference type="GO" id="GO:0000785">
    <property type="term" value="C:chromatin"/>
    <property type="evidence" value="ECO:0007669"/>
    <property type="project" value="TreeGrafter"/>
</dbReference>
<dbReference type="Pfam" id="PF02891">
    <property type="entry name" value="zf-MIZ"/>
    <property type="match status" value="1"/>
</dbReference>
<evidence type="ECO:0000256" key="1">
    <source>
        <dbReference type="ARBA" id="ARBA00022723"/>
    </source>
</evidence>
<keyword evidence="2 4" id="KW-0863">Zinc-finger</keyword>
<dbReference type="Gene3D" id="3.30.40.10">
    <property type="entry name" value="Zinc/RING finger domain, C3HC4 (zinc finger)"/>
    <property type="match status" value="1"/>
</dbReference>
<dbReference type="Proteomes" id="UP001152300">
    <property type="component" value="Unassembled WGS sequence"/>
</dbReference>
<dbReference type="InterPro" id="IPR013083">
    <property type="entry name" value="Znf_RING/FYVE/PHD"/>
</dbReference>
<feature type="compositionally biased region" description="Basic and acidic residues" evidence="5">
    <location>
        <begin position="1"/>
        <end position="18"/>
    </location>
</feature>